<feature type="region of interest" description="Disordered" evidence="1">
    <location>
        <begin position="1"/>
        <end position="24"/>
    </location>
</feature>
<dbReference type="SUPFAM" id="SSF47819">
    <property type="entry name" value="HRDC-like"/>
    <property type="match status" value="1"/>
</dbReference>
<dbReference type="InterPro" id="IPR010997">
    <property type="entry name" value="HRDC-like_sf"/>
</dbReference>
<proteinExistence type="predicted"/>
<dbReference type="Gene3D" id="1.20.1250.40">
    <property type="match status" value="1"/>
</dbReference>
<dbReference type="EMBL" id="MBFT01000400">
    <property type="protein sequence ID" value="PVU91717.1"/>
    <property type="molecule type" value="Genomic_DNA"/>
</dbReference>
<reference evidence="2 3" key="1">
    <citation type="journal article" date="2018" name="MBio">
        <title>Comparative Genomics Reveals the Core Gene Toolbox for the Fungus-Insect Symbiosis.</title>
        <authorList>
            <person name="Wang Y."/>
            <person name="Stata M."/>
            <person name="Wang W."/>
            <person name="Stajich J.E."/>
            <person name="White M.M."/>
            <person name="Moncalvo J.M."/>
        </authorList>
    </citation>
    <scope>NUCLEOTIDE SEQUENCE [LARGE SCALE GENOMIC DNA]</scope>
    <source>
        <strain evidence="2 3">AUS-77-4</strain>
    </source>
</reference>
<evidence type="ECO:0000313" key="2">
    <source>
        <dbReference type="EMBL" id="PVU91717.1"/>
    </source>
</evidence>
<dbReference type="STRING" id="61424.A0A2T9YHA8"/>
<dbReference type="InterPro" id="IPR038324">
    <property type="entry name" value="Rpb4/RPC9_sf"/>
</dbReference>
<name>A0A2T9YHA8_9FUNG</name>
<dbReference type="GO" id="GO:0000166">
    <property type="term" value="F:nucleotide binding"/>
    <property type="evidence" value="ECO:0007669"/>
    <property type="project" value="InterPro"/>
</dbReference>
<evidence type="ECO:0000256" key="1">
    <source>
        <dbReference type="SAM" id="MobiDB-lite"/>
    </source>
</evidence>
<dbReference type="Proteomes" id="UP000245699">
    <property type="component" value="Unassembled WGS sequence"/>
</dbReference>
<comment type="caution">
    <text evidence="2">The sequence shown here is derived from an EMBL/GenBank/DDBJ whole genome shotgun (WGS) entry which is preliminary data.</text>
</comment>
<protein>
    <submittedName>
        <fullName evidence="2">Uncharacterized protein</fullName>
    </submittedName>
</protein>
<evidence type="ECO:0000313" key="3">
    <source>
        <dbReference type="Proteomes" id="UP000245699"/>
    </source>
</evidence>
<keyword evidence="3" id="KW-1185">Reference proteome</keyword>
<dbReference type="AlphaFoldDB" id="A0A2T9YHA8"/>
<organism evidence="2 3">
    <name type="scientific">Furculomyces boomerangus</name>
    <dbReference type="NCBI Taxonomy" id="61424"/>
    <lineage>
        <taxon>Eukaryota</taxon>
        <taxon>Fungi</taxon>
        <taxon>Fungi incertae sedis</taxon>
        <taxon>Zoopagomycota</taxon>
        <taxon>Kickxellomycotina</taxon>
        <taxon>Harpellomycetes</taxon>
        <taxon>Harpellales</taxon>
        <taxon>Harpellaceae</taxon>
        <taxon>Furculomyces</taxon>
    </lineage>
</organism>
<sequence>MEDSGAFARPGHSRGYKASTEEEDASMLRLGQDFQDSECLLISEVKILLEAQRDTKIKENKALTKQV</sequence>
<dbReference type="OrthoDB" id="2186918at2759"/>
<gene>
    <name evidence="2" type="ORF">BB559_004021</name>
</gene>
<accession>A0A2T9YHA8</accession>